<keyword evidence="1" id="KW-1133">Transmembrane helix</keyword>
<dbReference type="EMBL" id="MK500378">
    <property type="protein sequence ID" value="QBK88202.1"/>
    <property type="molecule type" value="Genomic_DNA"/>
</dbReference>
<evidence type="ECO:0000313" key="2">
    <source>
        <dbReference type="EMBL" id="QBK88202.1"/>
    </source>
</evidence>
<accession>A0A481YY77</accession>
<reference evidence="2" key="1">
    <citation type="journal article" date="2019" name="MBio">
        <title>Virus Genomes from Deep Sea Sediments Expand the Ocean Megavirome and Support Independent Origins of Viral Gigantism.</title>
        <authorList>
            <person name="Backstrom D."/>
            <person name="Yutin N."/>
            <person name="Jorgensen S.L."/>
            <person name="Dharamshi J."/>
            <person name="Homa F."/>
            <person name="Zaremba-Niedwiedzka K."/>
            <person name="Spang A."/>
            <person name="Wolf Y.I."/>
            <person name="Koonin E.V."/>
            <person name="Ettema T.J."/>
        </authorList>
    </citation>
    <scope>NUCLEOTIDE SEQUENCE</scope>
</reference>
<organism evidence="2">
    <name type="scientific">Marseillevirus LCMAC202</name>
    <dbReference type="NCBI Taxonomy" id="2506606"/>
    <lineage>
        <taxon>Viruses</taxon>
        <taxon>Varidnaviria</taxon>
        <taxon>Bamfordvirae</taxon>
        <taxon>Nucleocytoviricota</taxon>
        <taxon>Megaviricetes</taxon>
        <taxon>Pimascovirales</taxon>
        <taxon>Pimascovirales incertae sedis</taxon>
        <taxon>Marseilleviridae</taxon>
    </lineage>
</organism>
<gene>
    <name evidence="2" type="ORF">LCMAC202_05640</name>
</gene>
<feature type="transmembrane region" description="Helical" evidence="1">
    <location>
        <begin position="6"/>
        <end position="25"/>
    </location>
</feature>
<proteinExistence type="predicted"/>
<sequence length="151" mass="17298">MRGTIYILLIVVALLCIYLVSLPTVKEHFLISDLKEKLAIVDNRFNDLDIREAASSYTEDKSIIYLCLRDEKGQFYPVNTLMYVALHEISHLLNKEDFGHTTAFHKVFDKLLCTAASKGVYDPKQPHTAWYCGVDIRGIRMPTCNVEDLDK</sequence>
<keyword evidence="1" id="KW-0812">Transmembrane</keyword>
<name>A0A481YY77_9VIRU</name>
<evidence type="ECO:0000256" key="1">
    <source>
        <dbReference type="SAM" id="Phobius"/>
    </source>
</evidence>
<keyword evidence="1" id="KW-0472">Membrane</keyword>
<protein>
    <submittedName>
        <fullName evidence="2">HtpX-like membrane-bound metallopeptidase</fullName>
    </submittedName>
</protein>